<reference evidence="1 2" key="1">
    <citation type="journal article" date="2010" name="Stand. Genomic Sci.">
        <title>Complete genome sequence of Vulcanisaeta distributa type strain (IC-017).</title>
        <authorList>
            <person name="Mavromatis K."/>
            <person name="Sikorski J."/>
            <person name="Pabst E."/>
            <person name="Teshima H."/>
            <person name="Lapidus A."/>
            <person name="Lucas S."/>
            <person name="Nolan M."/>
            <person name="Glavina Del Rio T."/>
            <person name="Cheng J.F."/>
            <person name="Bruce D."/>
            <person name="Goodwin L."/>
            <person name="Pitluck S."/>
            <person name="Liolios K."/>
            <person name="Ivanova N."/>
            <person name="Mikhailova N."/>
            <person name="Pati A."/>
            <person name="Chen A."/>
            <person name="Palaniappan K."/>
            <person name="Land M."/>
            <person name="Hauser L."/>
            <person name="Chang Y.J."/>
            <person name="Jeffries C.D."/>
            <person name="Rohde M."/>
            <person name="Spring S."/>
            <person name="Goker M."/>
            <person name="Wirth R."/>
            <person name="Woyke T."/>
            <person name="Bristow J."/>
            <person name="Eisen J.A."/>
            <person name="Markowitz V."/>
            <person name="Hugenholtz P."/>
            <person name="Klenk H.P."/>
            <person name="Kyrpides N.C."/>
        </authorList>
    </citation>
    <scope>NUCLEOTIDE SEQUENCE [LARGE SCALE GENOMIC DNA]</scope>
    <source>
        <strain evidence="2">DSM 14429 / JCM 11212 / NBRC 100878 / IC-017</strain>
    </source>
</reference>
<accession>E1QQV7</accession>
<proteinExistence type="predicted"/>
<dbReference type="EMBL" id="CP002100">
    <property type="protein sequence ID" value="ADN50527.1"/>
    <property type="molecule type" value="Genomic_DNA"/>
</dbReference>
<sequence>MESVVGPVIDKALDAVMKKVESGKKLTTEDLVVLMLGMFRETNRRIDDLNRKVDTLFEAFNKRG</sequence>
<keyword evidence="2" id="KW-1185">Reference proteome</keyword>
<dbReference type="eggNOG" id="arCOG03724">
    <property type="taxonomic scope" value="Archaea"/>
</dbReference>
<name>E1QQV7_VULDI</name>
<organism evidence="1 2">
    <name type="scientific">Vulcanisaeta distributa (strain DSM 14429 / JCM 11212 / NBRC 100878 / IC-017)</name>
    <dbReference type="NCBI Taxonomy" id="572478"/>
    <lineage>
        <taxon>Archaea</taxon>
        <taxon>Thermoproteota</taxon>
        <taxon>Thermoprotei</taxon>
        <taxon>Thermoproteales</taxon>
        <taxon>Thermoproteaceae</taxon>
        <taxon>Vulcanisaeta</taxon>
    </lineage>
</organism>
<protein>
    <submittedName>
        <fullName evidence="1">PaREP15, putative coiled-coil protein</fullName>
    </submittedName>
</protein>
<dbReference type="GeneID" id="9752071"/>
<dbReference type="HOGENOM" id="CLU_2857316_0_0_2"/>
<dbReference type="Proteomes" id="UP000006681">
    <property type="component" value="Chromosome"/>
</dbReference>
<evidence type="ECO:0000313" key="1">
    <source>
        <dbReference type="EMBL" id="ADN50527.1"/>
    </source>
</evidence>
<dbReference type="RefSeq" id="WP_013336252.1">
    <property type="nucleotide sequence ID" value="NC_014537.1"/>
</dbReference>
<dbReference type="OrthoDB" id="28356at2157"/>
<gene>
    <name evidence="1" type="ordered locus">Vdis_1139</name>
</gene>
<dbReference type="AlphaFoldDB" id="E1QQV7"/>
<dbReference type="KEGG" id="vdi:Vdis_1139"/>
<evidence type="ECO:0000313" key="2">
    <source>
        <dbReference type="Proteomes" id="UP000006681"/>
    </source>
</evidence>
<dbReference type="STRING" id="572478.Vdis_1139"/>
<reference evidence="2" key="2">
    <citation type="journal article" date="2010" name="Stand. Genomic Sci.">
        <title>Complete genome sequence of Vulcanisaeta distributa type strain (IC-017T).</title>
        <authorList>
            <person name="Mavromatis K."/>
            <person name="Sikorski J."/>
            <person name="Pabst E."/>
            <person name="Teshima H."/>
            <person name="Lapidus A."/>
            <person name="Lucas S."/>
            <person name="Nolan M."/>
            <person name="Glavina Del Rio T."/>
            <person name="Cheng J."/>
            <person name="Bruce D."/>
            <person name="Goodwin L."/>
            <person name="Pitluck S."/>
            <person name="Liolios K."/>
            <person name="Ivanova N."/>
            <person name="Mikhailova N."/>
            <person name="Pati A."/>
            <person name="Chen A."/>
            <person name="Palaniappan K."/>
            <person name="Land M."/>
            <person name="Hauser L."/>
            <person name="Chang Y."/>
            <person name="Jeffries C."/>
            <person name="Rohde M."/>
            <person name="Spring S."/>
            <person name="Goker M."/>
            <person name="Wirth R."/>
            <person name="Woyke T."/>
            <person name="Bristow J."/>
            <person name="Eisen J."/>
            <person name="Markowitz V."/>
            <person name="Hugenholtz P."/>
            <person name="Klenk H."/>
            <person name="Kyrpides N."/>
        </authorList>
    </citation>
    <scope>NUCLEOTIDE SEQUENCE [LARGE SCALE GENOMIC DNA]</scope>
    <source>
        <strain evidence="2">DSM 14429 / JCM 11212 / NBRC 100878 / IC-017</strain>
    </source>
</reference>